<keyword evidence="2" id="KW-1185">Reference proteome</keyword>
<dbReference type="AlphaFoldDB" id="A0A1C3YYU9"/>
<dbReference type="Gene3D" id="3.30.1830.10">
    <property type="entry name" value="YehR-like"/>
    <property type="match status" value="1"/>
</dbReference>
<dbReference type="OrthoDB" id="6586670at2"/>
<dbReference type="SUPFAM" id="SSF160704">
    <property type="entry name" value="YehR-like"/>
    <property type="match status" value="1"/>
</dbReference>
<dbReference type="InterPro" id="IPR009736">
    <property type="entry name" value="DUF1307"/>
</dbReference>
<dbReference type="EMBL" id="FMAY01000001">
    <property type="protein sequence ID" value="SCB75223.1"/>
    <property type="molecule type" value="Genomic_DNA"/>
</dbReference>
<sequence length="151" mass="16795">MKFSQLIAALFSVALLLGLSGCEEKEQSKSFQWSGQGTEMTLTYYYKDDKVLRQTANNKFDYAAVGVKSKEEAKSILGPVSQKYQNIKGITEKVDYQDTYALETLNVDYSTVNFADLSALQGAEFTGEVKDGISMKKSEALLKARGFKEVK</sequence>
<dbReference type="InterPro" id="IPR036699">
    <property type="entry name" value="YehR-like_sf"/>
</dbReference>
<dbReference type="Pfam" id="PF06998">
    <property type="entry name" value="DUF1307"/>
    <property type="match status" value="1"/>
</dbReference>
<dbReference type="PROSITE" id="PS51257">
    <property type="entry name" value="PROKAR_LIPOPROTEIN"/>
    <property type="match status" value="1"/>
</dbReference>
<keyword evidence="1" id="KW-0449">Lipoprotein</keyword>
<reference evidence="2" key="1">
    <citation type="submission" date="2016-08" db="EMBL/GenBank/DDBJ databases">
        <authorList>
            <person name="Varghese N."/>
            <person name="Submissions Spin"/>
        </authorList>
    </citation>
    <scope>NUCLEOTIDE SEQUENCE [LARGE SCALE GENOMIC DNA]</scope>
    <source>
        <strain evidence="2">REICA_082</strain>
    </source>
</reference>
<dbReference type="RefSeq" id="WP_061494032.1">
    <property type="nucleotide sequence ID" value="NZ_CP115659.1"/>
</dbReference>
<dbReference type="PIRSF" id="PIRSF006187">
    <property type="entry name" value="DUF1307"/>
    <property type="match status" value="1"/>
</dbReference>
<dbReference type="Proteomes" id="UP000198975">
    <property type="component" value="Unassembled WGS sequence"/>
</dbReference>
<organism evidence="1 2">
    <name type="scientific">Kosakonia oryzendophytica</name>
    <dbReference type="NCBI Taxonomy" id="1005665"/>
    <lineage>
        <taxon>Bacteria</taxon>
        <taxon>Pseudomonadati</taxon>
        <taxon>Pseudomonadota</taxon>
        <taxon>Gammaproteobacteria</taxon>
        <taxon>Enterobacterales</taxon>
        <taxon>Enterobacteriaceae</taxon>
        <taxon>Kosakonia</taxon>
    </lineage>
</organism>
<name>A0A1C3YYU9_9ENTR</name>
<evidence type="ECO:0000313" key="2">
    <source>
        <dbReference type="Proteomes" id="UP000198975"/>
    </source>
</evidence>
<evidence type="ECO:0000313" key="1">
    <source>
        <dbReference type="EMBL" id="SCB75223.1"/>
    </source>
</evidence>
<proteinExistence type="predicted"/>
<gene>
    <name evidence="1" type="ORF">GA0061071_101238</name>
</gene>
<protein>
    <submittedName>
        <fullName evidence="1">Uncharacterized lipoprotein YehR, DUF1307 family</fullName>
    </submittedName>
</protein>
<accession>A0A1C3YYU9</accession>